<evidence type="ECO:0000256" key="1">
    <source>
        <dbReference type="ARBA" id="ARBA00022722"/>
    </source>
</evidence>
<evidence type="ECO:0000256" key="3">
    <source>
        <dbReference type="ARBA" id="ARBA00022839"/>
    </source>
</evidence>
<keyword evidence="3" id="KW-0269">Exonuclease</keyword>
<dbReference type="EMBL" id="MN739881">
    <property type="protein sequence ID" value="QHT75694.1"/>
    <property type="molecule type" value="Genomic_DNA"/>
</dbReference>
<dbReference type="PANTHER" id="PTHR30231:SF4">
    <property type="entry name" value="PROTEIN NEN2"/>
    <property type="match status" value="1"/>
</dbReference>
<evidence type="ECO:0000259" key="4">
    <source>
        <dbReference type="SMART" id="SM00479"/>
    </source>
</evidence>
<name>A0A6C0H570_9ZZZZ</name>
<dbReference type="GO" id="GO:0003676">
    <property type="term" value="F:nucleic acid binding"/>
    <property type="evidence" value="ECO:0007669"/>
    <property type="project" value="InterPro"/>
</dbReference>
<evidence type="ECO:0000256" key="2">
    <source>
        <dbReference type="ARBA" id="ARBA00022801"/>
    </source>
</evidence>
<keyword evidence="1" id="KW-0540">Nuclease</keyword>
<dbReference type="SUPFAM" id="SSF53098">
    <property type="entry name" value="Ribonuclease H-like"/>
    <property type="match status" value="1"/>
</dbReference>
<reference evidence="5" key="1">
    <citation type="journal article" date="2020" name="Nature">
        <title>Giant virus diversity and host interactions through global metagenomics.</title>
        <authorList>
            <person name="Schulz F."/>
            <person name="Roux S."/>
            <person name="Paez-Espino D."/>
            <person name="Jungbluth S."/>
            <person name="Walsh D.A."/>
            <person name="Denef V.J."/>
            <person name="McMahon K.D."/>
            <person name="Konstantinidis K.T."/>
            <person name="Eloe-Fadrosh E.A."/>
            <person name="Kyrpides N.C."/>
            <person name="Woyke T."/>
        </authorList>
    </citation>
    <scope>NUCLEOTIDE SEQUENCE</scope>
    <source>
        <strain evidence="5">GVMAG-M-3300023179-71</strain>
    </source>
</reference>
<dbReference type="CDD" id="cd06127">
    <property type="entry name" value="DEDDh"/>
    <property type="match status" value="1"/>
</dbReference>
<dbReference type="Pfam" id="PF00929">
    <property type="entry name" value="RNase_T"/>
    <property type="match status" value="1"/>
</dbReference>
<organism evidence="5">
    <name type="scientific">viral metagenome</name>
    <dbReference type="NCBI Taxonomy" id="1070528"/>
    <lineage>
        <taxon>unclassified sequences</taxon>
        <taxon>metagenomes</taxon>
        <taxon>organismal metagenomes</taxon>
    </lineage>
</organism>
<dbReference type="InterPro" id="IPR013520">
    <property type="entry name" value="Ribonucl_H"/>
</dbReference>
<keyword evidence="2" id="KW-0378">Hydrolase</keyword>
<dbReference type="InterPro" id="IPR036397">
    <property type="entry name" value="RNaseH_sf"/>
</dbReference>
<dbReference type="PANTHER" id="PTHR30231">
    <property type="entry name" value="DNA POLYMERASE III SUBUNIT EPSILON"/>
    <property type="match status" value="1"/>
</dbReference>
<sequence>MRILFLDIETTGLLPKNIYLNDKTVNEYPHIVQMSYVIFNTDTKKIEKILNKIIKPKIEIPKESSNIHKITDEIVNEYGHNINKILEILIDDFYGVSLLVAHNIYYDIKVVESELIRYKMETKNERKINRIETFIKDLNKNKYCTLKETVKKYGRQKDGKIKWLKLVELFKILFNKKLDNEKMHNAYYDVMVCLCCYMLHEKKINLLEENKEIGKEIRDLIIS</sequence>
<dbReference type="SMART" id="SM00479">
    <property type="entry name" value="EXOIII"/>
    <property type="match status" value="1"/>
</dbReference>
<evidence type="ECO:0000313" key="5">
    <source>
        <dbReference type="EMBL" id="QHT75694.1"/>
    </source>
</evidence>
<proteinExistence type="predicted"/>
<dbReference type="GO" id="GO:0008408">
    <property type="term" value="F:3'-5' exonuclease activity"/>
    <property type="evidence" value="ECO:0007669"/>
    <property type="project" value="TreeGrafter"/>
</dbReference>
<dbReference type="Gene3D" id="3.30.420.10">
    <property type="entry name" value="Ribonuclease H-like superfamily/Ribonuclease H"/>
    <property type="match status" value="1"/>
</dbReference>
<protein>
    <recommendedName>
        <fullName evidence="4">Exonuclease domain-containing protein</fullName>
    </recommendedName>
</protein>
<dbReference type="AlphaFoldDB" id="A0A6C0H570"/>
<dbReference type="InterPro" id="IPR012337">
    <property type="entry name" value="RNaseH-like_sf"/>
</dbReference>
<feature type="domain" description="Exonuclease" evidence="4">
    <location>
        <begin position="2"/>
        <end position="203"/>
    </location>
</feature>
<accession>A0A6C0H570</accession>